<evidence type="ECO:0000256" key="4">
    <source>
        <dbReference type="ARBA" id="ARBA00015388"/>
    </source>
</evidence>
<sequence length="552" mass="60950">MSQASAQVGDVGANNGDEQPRAAGAADAAGDGGDKKKKKKNIDISWPAMKFSMGNLTVTFRELNLARLFRRKKKEDPDGPPDPTFREVFKLYTDEYHDVWAGALFLFNVLAFVSLSSFVIERYVRGVDFDGHTVNGPSNSIALDLNVLLLLSIVLPLAFSASGLYFLIFLFLPDKLVWATGFLNVSASFGTGAVYLARRQWAIGGTFSGLGLLAIIYFVNWIPRIPFTGVMLRSSAAVARRHGSVNLISIIGSMLTAGFSALLFVTLVTTYIAFDPDEDKANPLCHNLRCKSIVTKVLMTFKVLSAYWFTEWMRSTMHTTVAGVYGSWYFYGGNPDEMPKRPLRGASRRAITYSFGSICLGSLFVGVVDMLRQLCTISRRQEPIGQTIIGRATSHVARGVMSSLRRMTLTFNRYAFSHIALYGKPYGLAAKFTWQMMEYRGIDALVNDSIVGTTVTMGSLFVGYLCAFISYVELGYTSPDFNKCGRFTPAIMAYAFLSGFQICKAYMTPVVSGVDTMFMAMGLDPEALATRHPDLWEALLGVYPRIQNTINP</sequence>
<evidence type="ECO:0000256" key="2">
    <source>
        <dbReference type="ARBA" id="ARBA00004651"/>
    </source>
</evidence>
<dbReference type="PANTHER" id="PTHR12385">
    <property type="entry name" value="CHOLINE TRANSPORTER-LIKE (SLC FAMILY 44)"/>
    <property type="match status" value="1"/>
</dbReference>
<feature type="region of interest" description="Disordered" evidence="9">
    <location>
        <begin position="1"/>
        <end position="39"/>
    </location>
</feature>
<keyword evidence="11" id="KW-1185">Reference proteome</keyword>
<keyword evidence="6 8" id="KW-1133">Transmembrane helix</keyword>
<feature type="transmembrane region" description="Helical" evidence="8">
    <location>
        <begin position="243"/>
        <end position="273"/>
    </location>
</feature>
<reference evidence="10 11" key="1">
    <citation type="submission" date="2017-10" db="EMBL/GenBank/DDBJ databases">
        <title>Comparative genomics in systemic dimorphic fungi from Ajellomycetaceae.</title>
        <authorList>
            <person name="Munoz J.F."/>
            <person name="Mcewen J.G."/>
            <person name="Clay O.K."/>
            <person name="Cuomo C.A."/>
        </authorList>
    </citation>
    <scope>NUCLEOTIDE SEQUENCE [LARGE SCALE GENOMIC DNA]</scope>
    <source>
        <strain evidence="10 11">UAMH130</strain>
    </source>
</reference>
<comment type="caution">
    <text evidence="10">The sequence shown here is derived from an EMBL/GenBank/DDBJ whole genome shotgun (WGS) entry which is preliminary data.</text>
</comment>
<dbReference type="Proteomes" id="UP000224080">
    <property type="component" value="Unassembled WGS sequence"/>
</dbReference>
<evidence type="ECO:0000313" key="11">
    <source>
        <dbReference type="Proteomes" id="UP000224080"/>
    </source>
</evidence>
<feature type="transmembrane region" description="Helical" evidence="8">
    <location>
        <begin position="350"/>
        <end position="371"/>
    </location>
</feature>
<dbReference type="GO" id="GO:0005886">
    <property type="term" value="C:plasma membrane"/>
    <property type="evidence" value="ECO:0007669"/>
    <property type="project" value="UniProtKB-SubCell"/>
</dbReference>
<gene>
    <name evidence="10" type="ORF">GX51_07659</name>
</gene>
<dbReference type="Pfam" id="PF04515">
    <property type="entry name" value="Choline_transpo"/>
    <property type="match status" value="1"/>
</dbReference>
<organism evidence="10 11">
    <name type="scientific">Blastomyces parvus</name>
    <dbReference type="NCBI Taxonomy" id="2060905"/>
    <lineage>
        <taxon>Eukaryota</taxon>
        <taxon>Fungi</taxon>
        <taxon>Dikarya</taxon>
        <taxon>Ascomycota</taxon>
        <taxon>Pezizomycotina</taxon>
        <taxon>Eurotiomycetes</taxon>
        <taxon>Eurotiomycetidae</taxon>
        <taxon>Onygenales</taxon>
        <taxon>Ajellomycetaceae</taxon>
        <taxon>Blastomyces</taxon>
    </lineage>
</organism>
<dbReference type="STRING" id="2060905.A0A2B7WJ65"/>
<keyword evidence="5 8" id="KW-0812">Transmembrane</keyword>
<dbReference type="PANTHER" id="PTHR12385:SF4">
    <property type="entry name" value="PROTEIN PNS1"/>
    <property type="match status" value="1"/>
</dbReference>
<protein>
    <recommendedName>
        <fullName evidence="4 8">Protein PNS1</fullName>
    </recommendedName>
</protein>
<evidence type="ECO:0000256" key="5">
    <source>
        <dbReference type="ARBA" id="ARBA00022692"/>
    </source>
</evidence>
<evidence type="ECO:0000256" key="8">
    <source>
        <dbReference type="RuleBase" id="RU368066"/>
    </source>
</evidence>
<dbReference type="OrthoDB" id="44736at2759"/>
<feature type="transmembrane region" description="Helical" evidence="8">
    <location>
        <begin position="176"/>
        <end position="195"/>
    </location>
</feature>
<comment type="function">
    <text evidence="1 8">Probably involved in transport through the plasma membrane.</text>
</comment>
<evidence type="ECO:0000256" key="6">
    <source>
        <dbReference type="ARBA" id="ARBA00022989"/>
    </source>
</evidence>
<proteinExistence type="inferred from homology"/>
<evidence type="ECO:0000256" key="7">
    <source>
        <dbReference type="ARBA" id="ARBA00023136"/>
    </source>
</evidence>
<comment type="caution">
    <text evidence="8">Lacks conserved residue(s) required for the propagation of feature annotation.</text>
</comment>
<name>A0A2B7WJ65_9EURO</name>
<evidence type="ECO:0000256" key="3">
    <source>
        <dbReference type="ARBA" id="ARBA00007168"/>
    </source>
</evidence>
<dbReference type="InterPro" id="IPR007603">
    <property type="entry name" value="Choline_transptr-like"/>
</dbReference>
<comment type="subcellular location">
    <subcellularLocation>
        <location evidence="2 8">Cell membrane</location>
        <topology evidence="2 8">Multi-pass membrane protein</topology>
    </subcellularLocation>
</comment>
<feature type="transmembrane region" description="Helical" evidence="8">
    <location>
        <begin position="201"/>
        <end position="222"/>
    </location>
</feature>
<dbReference type="EMBL" id="PDNC01000163">
    <property type="protein sequence ID" value="PGG96795.1"/>
    <property type="molecule type" value="Genomic_DNA"/>
</dbReference>
<feature type="transmembrane region" description="Helical" evidence="8">
    <location>
        <begin position="99"/>
        <end position="120"/>
    </location>
</feature>
<accession>A0A2B7WJ65</accession>
<evidence type="ECO:0000313" key="10">
    <source>
        <dbReference type="EMBL" id="PGG96795.1"/>
    </source>
</evidence>
<comment type="similarity">
    <text evidence="3 8">Belongs to the CTL (choline transporter-like) family.</text>
</comment>
<keyword evidence="7 8" id="KW-0472">Membrane</keyword>
<dbReference type="AlphaFoldDB" id="A0A2B7WJ65"/>
<evidence type="ECO:0000256" key="9">
    <source>
        <dbReference type="SAM" id="MobiDB-lite"/>
    </source>
</evidence>
<feature type="transmembrane region" description="Helical" evidence="8">
    <location>
        <begin position="147"/>
        <end position="169"/>
    </location>
</feature>
<evidence type="ECO:0000256" key="1">
    <source>
        <dbReference type="ARBA" id="ARBA00002957"/>
    </source>
</evidence>
<dbReference type="GO" id="GO:0022857">
    <property type="term" value="F:transmembrane transporter activity"/>
    <property type="evidence" value="ECO:0007669"/>
    <property type="project" value="UniProtKB-UniRule"/>
</dbReference>